<gene>
    <name evidence="3" type="ORF">POM88_044378</name>
</gene>
<reference evidence="3" key="2">
    <citation type="submission" date="2023-05" db="EMBL/GenBank/DDBJ databases">
        <authorList>
            <person name="Schelkunov M.I."/>
        </authorList>
    </citation>
    <scope>NUCLEOTIDE SEQUENCE</scope>
    <source>
        <strain evidence="3">Hsosn_3</strain>
        <tissue evidence="3">Leaf</tissue>
    </source>
</reference>
<dbReference type="EMBL" id="JAUIZM010000010">
    <property type="protein sequence ID" value="KAK1359904.1"/>
    <property type="molecule type" value="Genomic_DNA"/>
</dbReference>
<dbReference type="SUPFAM" id="SSF52047">
    <property type="entry name" value="RNI-like"/>
    <property type="match status" value="1"/>
</dbReference>
<evidence type="ECO:0000313" key="4">
    <source>
        <dbReference type="Proteomes" id="UP001237642"/>
    </source>
</evidence>
<dbReference type="InterPro" id="IPR032675">
    <property type="entry name" value="LRR_dom_sf"/>
</dbReference>
<feature type="domain" description="F-box/LRR-repeat protein 15-like leucin rich repeat" evidence="2">
    <location>
        <begin position="263"/>
        <end position="426"/>
    </location>
</feature>
<dbReference type="InterPro" id="IPR001810">
    <property type="entry name" value="F-box_dom"/>
</dbReference>
<dbReference type="InterPro" id="IPR036047">
    <property type="entry name" value="F-box-like_dom_sf"/>
</dbReference>
<comment type="caution">
    <text evidence="3">The sequence shown here is derived from an EMBL/GenBank/DDBJ whole genome shotgun (WGS) entry which is preliminary data.</text>
</comment>
<dbReference type="PANTHER" id="PTHR13318:SF92">
    <property type="entry name" value="F-BOX_LRR-REPEAT PROTEIN 8-RELATED"/>
    <property type="match status" value="1"/>
</dbReference>
<proteinExistence type="predicted"/>
<dbReference type="SUPFAM" id="SSF81383">
    <property type="entry name" value="F-box domain"/>
    <property type="match status" value="1"/>
</dbReference>
<dbReference type="PANTHER" id="PTHR13318">
    <property type="entry name" value="PARTNER OF PAIRED, ISOFORM B-RELATED"/>
    <property type="match status" value="1"/>
</dbReference>
<dbReference type="AlphaFoldDB" id="A0AAD8H3R4"/>
<protein>
    <submittedName>
        <fullName evidence="3">F-box protein SKIP2</fullName>
    </submittedName>
</protein>
<dbReference type="Pfam" id="PF25372">
    <property type="entry name" value="DUF7885"/>
    <property type="match status" value="1"/>
</dbReference>
<dbReference type="FunFam" id="3.80.10.10:FF:000449">
    <property type="entry name" value="F-box protein SKIP2"/>
    <property type="match status" value="1"/>
</dbReference>
<dbReference type="GO" id="GO:0031146">
    <property type="term" value="P:SCF-dependent proteasomal ubiquitin-dependent protein catabolic process"/>
    <property type="evidence" value="ECO:0007669"/>
    <property type="project" value="TreeGrafter"/>
</dbReference>
<name>A0AAD8H3R4_9APIA</name>
<dbReference type="Proteomes" id="UP001237642">
    <property type="component" value="Unassembled WGS sequence"/>
</dbReference>
<organism evidence="3 4">
    <name type="scientific">Heracleum sosnowskyi</name>
    <dbReference type="NCBI Taxonomy" id="360622"/>
    <lineage>
        <taxon>Eukaryota</taxon>
        <taxon>Viridiplantae</taxon>
        <taxon>Streptophyta</taxon>
        <taxon>Embryophyta</taxon>
        <taxon>Tracheophyta</taxon>
        <taxon>Spermatophyta</taxon>
        <taxon>Magnoliopsida</taxon>
        <taxon>eudicotyledons</taxon>
        <taxon>Gunneridae</taxon>
        <taxon>Pentapetalae</taxon>
        <taxon>asterids</taxon>
        <taxon>campanulids</taxon>
        <taxon>Apiales</taxon>
        <taxon>Apiaceae</taxon>
        <taxon>Apioideae</taxon>
        <taxon>apioid superclade</taxon>
        <taxon>Tordylieae</taxon>
        <taxon>Tordyliinae</taxon>
        <taxon>Heracleum</taxon>
    </lineage>
</organism>
<evidence type="ECO:0000259" key="2">
    <source>
        <dbReference type="Pfam" id="PF25372"/>
    </source>
</evidence>
<dbReference type="SMART" id="SM00367">
    <property type="entry name" value="LRR_CC"/>
    <property type="match status" value="6"/>
</dbReference>
<dbReference type="FunFam" id="1.20.1280.50:FF:000023">
    <property type="entry name" value="F-box/LRR-repeat protein 4"/>
    <property type="match status" value="1"/>
</dbReference>
<evidence type="ECO:0000259" key="1">
    <source>
        <dbReference type="Pfam" id="PF00646"/>
    </source>
</evidence>
<sequence length="510" mass="55306">MGQSSSVHAVRVIQAQAPRLNLNNLLNSGDDLTSKLPDECLGLIFQSLSSGDRKSCSLVSKRWFVIEAQSRQRLNLKPRSDLLSSIPGLFSRFDSITKLTLRFNRSTERLDDEALSLIAKKCPKLYRIKLRGCREVTEIGMAALGVHAKGLKKFSCGSCSFGVKGMNALLDNCASLEVLSVKRLHGIKNSGGIMIGPGVAASLMAIRLMELRNGQCFSPLIVGSKKLRSLKLLQCSGDWDNVVKMVARRENSCLFEVHLDNVQVSDVGLSALSNCLELESLYIIKTVDCTNFGIISVLEKCSLLRKLHIDGWRTNQIGDQGLVSIGKHGANLEELVLMGFNPSLISIQAIASGCKKLEKLAISSSKTVADAELSCIATKCAALRKLCIQSCPISDKGIEALATGCPNLMKIKVKKCVAVTSGAEALLRLNRRSLIVDIDVCEVEVEAADASDAGTQEDEPEFLPMVNQEVAATANSSEASSSRNGCAKRRFGLFRVVARACKKWLNRTSS</sequence>
<dbReference type="CDD" id="cd22159">
    <property type="entry name" value="F-box_AtTIR1-like"/>
    <property type="match status" value="1"/>
</dbReference>
<dbReference type="InterPro" id="IPR006553">
    <property type="entry name" value="Leu-rich_rpt_Cys-con_subtyp"/>
</dbReference>
<evidence type="ECO:0000313" key="3">
    <source>
        <dbReference type="EMBL" id="KAK1359904.1"/>
    </source>
</evidence>
<dbReference type="Pfam" id="PF00646">
    <property type="entry name" value="F-box"/>
    <property type="match status" value="1"/>
</dbReference>
<dbReference type="Gene3D" id="3.80.10.10">
    <property type="entry name" value="Ribonuclease Inhibitor"/>
    <property type="match status" value="1"/>
</dbReference>
<dbReference type="GO" id="GO:0019005">
    <property type="term" value="C:SCF ubiquitin ligase complex"/>
    <property type="evidence" value="ECO:0007669"/>
    <property type="project" value="TreeGrafter"/>
</dbReference>
<reference evidence="3" key="1">
    <citation type="submission" date="2023-02" db="EMBL/GenBank/DDBJ databases">
        <title>Genome of toxic invasive species Heracleum sosnowskyi carries increased number of genes despite the absence of recent whole-genome duplications.</title>
        <authorList>
            <person name="Schelkunov M."/>
            <person name="Shtratnikova V."/>
            <person name="Makarenko M."/>
            <person name="Klepikova A."/>
            <person name="Omelchenko D."/>
            <person name="Novikova G."/>
            <person name="Obukhova E."/>
            <person name="Bogdanov V."/>
            <person name="Penin A."/>
            <person name="Logacheva M."/>
        </authorList>
    </citation>
    <scope>NUCLEOTIDE SEQUENCE</scope>
    <source>
        <strain evidence="3">Hsosn_3</strain>
        <tissue evidence="3">Leaf</tissue>
    </source>
</reference>
<keyword evidence="4" id="KW-1185">Reference proteome</keyword>
<dbReference type="Gene3D" id="1.20.1280.50">
    <property type="match status" value="1"/>
</dbReference>
<feature type="domain" description="F-box" evidence="1">
    <location>
        <begin position="34"/>
        <end position="63"/>
    </location>
</feature>
<dbReference type="InterPro" id="IPR057207">
    <property type="entry name" value="FBXL15_LRR"/>
</dbReference>
<accession>A0AAD8H3R4</accession>